<dbReference type="InterPro" id="IPR000182">
    <property type="entry name" value="GNAT_dom"/>
</dbReference>
<evidence type="ECO:0000313" key="5">
    <source>
        <dbReference type="Proteomes" id="UP001218170"/>
    </source>
</evidence>
<dbReference type="Proteomes" id="UP001218170">
    <property type="component" value="Unassembled WGS sequence"/>
</dbReference>
<dbReference type="NCBIfam" id="NF002959">
    <property type="entry name" value="PRK03624.1"/>
    <property type="match status" value="1"/>
</dbReference>
<name>A0ABT5SHM0_9MICO</name>
<organism evidence="4 5">
    <name type="scientific">Microbacterium thalli</name>
    <dbReference type="NCBI Taxonomy" id="3027921"/>
    <lineage>
        <taxon>Bacteria</taxon>
        <taxon>Bacillati</taxon>
        <taxon>Actinomycetota</taxon>
        <taxon>Actinomycetes</taxon>
        <taxon>Micrococcales</taxon>
        <taxon>Microbacteriaceae</taxon>
        <taxon>Microbacterium</taxon>
    </lineage>
</organism>
<evidence type="ECO:0000313" key="4">
    <source>
        <dbReference type="EMBL" id="MDD7962310.1"/>
    </source>
</evidence>
<dbReference type="EC" id="2.3.1.-" evidence="4"/>
<dbReference type="PROSITE" id="PS51186">
    <property type="entry name" value="GNAT"/>
    <property type="match status" value="1"/>
</dbReference>
<keyword evidence="2 4" id="KW-0012">Acyltransferase</keyword>
<dbReference type="Gene3D" id="3.40.630.30">
    <property type="match status" value="1"/>
</dbReference>
<sequence length="152" mass="16684">MTIVLRGYAPGDEDAVVALWHETGLTRPWNDPRADIMRKLTVQPELFLVAVEQPVDGTAETLVGTVMAGYDGHRGWLYYLASAPSHRGLGVGRMLVTEAERLLEAMGCPKVQLMVRPENEAVRGFYDELGYEPFTAWTAGKRLIVDGPGSPA</sequence>
<proteinExistence type="predicted"/>
<dbReference type="PANTHER" id="PTHR43072:SF51">
    <property type="entry name" value="ABC SUPERFAMILY TRANSPORT PROTEIN"/>
    <property type="match status" value="1"/>
</dbReference>
<evidence type="ECO:0000259" key="3">
    <source>
        <dbReference type="PROSITE" id="PS51186"/>
    </source>
</evidence>
<evidence type="ECO:0000256" key="2">
    <source>
        <dbReference type="ARBA" id="ARBA00023315"/>
    </source>
</evidence>
<dbReference type="EMBL" id="JAQZCI010000002">
    <property type="protein sequence ID" value="MDD7962310.1"/>
    <property type="molecule type" value="Genomic_DNA"/>
</dbReference>
<dbReference type="PANTHER" id="PTHR43072">
    <property type="entry name" value="N-ACETYLTRANSFERASE"/>
    <property type="match status" value="1"/>
</dbReference>
<comment type="caution">
    <text evidence="4">The sequence shown here is derived from an EMBL/GenBank/DDBJ whole genome shotgun (WGS) entry which is preliminary data.</text>
</comment>
<keyword evidence="1 4" id="KW-0808">Transferase</keyword>
<evidence type="ECO:0000256" key="1">
    <source>
        <dbReference type="ARBA" id="ARBA00022679"/>
    </source>
</evidence>
<dbReference type="GO" id="GO:0016746">
    <property type="term" value="F:acyltransferase activity"/>
    <property type="evidence" value="ECO:0007669"/>
    <property type="project" value="UniProtKB-KW"/>
</dbReference>
<dbReference type="CDD" id="cd04301">
    <property type="entry name" value="NAT_SF"/>
    <property type="match status" value="1"/>
</dbReference>
<feature type="domain" description="N-acetyltransferase" evidence="3">
    <location>
        <begin position="3"/>
        <end position="148"/>
    </location>
</feature>
<reference evidence="4 5" key="1">
    <citation type="submission" date="2023-02" db="EMBL/GenBank/DDBJ databases">
        <title>Study of novel species of the Microbacterium genus.</title>
        <authorList>
            <person name="Arroyo-Herrera I."/>
            <person name="Roman-Ponce B."/>
            <person name="Vasquez-Murrieta M.S."/>
        </authorList>
    </citation>
    <scope>NUCLEOTIDE SEQUENCE [LARGE SCALE GENOMIC DNA]</scope>
    <source>
        <strain evidence="4 5">NE1TT3</strain>
    </source>
</reference>
<dbReference type="Pfam" id="PF00583">
    <property type="entry name" value="Acetyltransf_1"/>
    <property type="match status" value="1"/>
</dbReference>
<dbReference type="InterPro" id="IPR016181">
    <property type="entry name" value="Acyl_CoA_acyltransferase"/>
</dbReference>
<gene>
    <name evidence="4" type="ORF">PUW80_08085</name>
</gene>
<protein>
    <submittedName>
        <fullName evidence="4">GNAT family acetyltransferase</fullName>
        <ecNumber evidence="4">2.3.1.-</ecNumber>
    </submittedName>
</protein>
<accession>A0ABT5SHM0</accession>
<dbReference type="RefSeq" id="WP_274264408.1">
    <property type="nucleotide sequence ID" value="NZ_JAQZCI010000002.1"/>
</dbReference>
<keyword evidence="5" id="KW-1185">Reference proteome</keyword>
<dbReference type="SUPFAM" id="SSF55729">
    <property type="entry name" value="Acyl-CoA N-acyltransferases (Nat)"/>
    <property type="match status" value="1"/>
</dbReference>